<evidence type="ECO:0000313" key="1">
    <source>
        <dbReference type="EMBL" id="GGE24532.1"/>
    </source>
</evidence>
<reference evidence="1" key="1">
    <citation type="journal article" date="2014" name="Int. J. Syst. Evol. Microbiol.">
        <title>Complete genome sequence of Corynebacterium casei LMG S-19264T (=DSM 44701T), isolated from a smear-ripened cheese.</title>
        <authorList>
            <consortium name="US DOE Joint Genome Institute (JGI-PGF)"/>
            <person name="Walter F."/>
            <person name="Albersmeier A."/>
            <person name="Kalinowski J."/>
            <person name="Ruckert C."/>
        </authorList>
    </citation>
    <scope>NUCLEOTIDE SEQUENCE</scope>
    <source>
        <strain evidence="1">CGMCC 1.15367</strain>
    </source>
</reference>
<comment type="caution">
    <text evidence="1">The sequence shown here is derived from an EMBL/GenBank/DDBJ whole genome shotgun (WGS) entry which is preliminary data.</text>
</comment>
<evidence type="ECO:0000313" key="2">
    <source>
        <dbReference type="Proteomes" id="UP000644699"/>
    </source>
</evidence>
<organism evidence="1 2">
    <name type="scientific">Aureimonas endophytica</name>
    <dbReference type="NCBI Taxonomy" id="2027858"/>
    <lineage>
        <taxon>Bacteria</taxon>
        <taxon>Pseudomonadati</taxon>
        <taxon>Pseudomonadota</taxon>
        <taxon>Alphaproteobacteria</taxon>
        <taxon>Hyphomicrobiales</taxon>
        <taxon>Aurantimonadaceae</taxon>
        <taxon>Aureimonas</taxon>
    </lineage>
</organism>
<dbReference type="AlphaFoldDB" id="A0A917A377"/>
<protein>
    <recommendedName>
        <fullName evidence="3">Plasmid segregation centromere-binding protein ParG</fullName>
    </recommendedName>
</protein>
<dbReference type="RefSeq" id="WP_188913455.1">
    <property type="nucleotide sequence ID" value="NZ_BMIQ01000014.1"/>
</dbReference>
<dbReference type="InterPro" id="IPR010985">
    <property type="entry name" value="Ribbon_hlx_hlx"/>
</dbReference>
<reference evidence="1" key="2">
    <citation type="submission" date="2020-09" db="EMBL/GenBank/DDBJ databases">
        <authorList>
            <person name="Sun Q."/>
            <person name="Zhou Y."/>
        </authorList>
    </citation>
    <scope>NUCLEOTIDE SEQUENCE</scope>
    <source>
        <strain evidence="1">CGMCC 1.15367</strain>
    </source>
</reference>
<dbReference type="Gene3D" id="1.10.1220.10">
    <property type="entry name" value="Met repressor-like"/>
    <property type="match status" value="1"/>
</dbReference>
<gene>
    <name evidence="1" type="ORF">GCM10011390_49970</name>
</gene>
<proteinExistence type="predicted"/>
<dbReference type="GO" id="GO:0006355">
    <property type="term" value="P:regulation of DNA-templated transcription"/>
    <property type="evidence" value="ECO:0007669"/>
    <property type="project" value="InterPro"/>
</dbReference>
<accession>A0A917A377</accession>
<keyword evidence="2" id="KW-1185">Reference proteome</keyword>
<dbReference type="InterPro" id="IPR013321">
    <property type="entry name" value="Arc_rbn_hlx_hlx"/>
</dbReference>
<evidence type="ECO:0008006" key="3">
    <source>
        <dbReference type="Google" id="ProtNLM"/>
    </source>
</evidence>
<dbReference type="EMBL" id="BMIQ01000014">
    <property type="protein sequence ID" value="GGE24532.1"/>
    <property type="molecule type" value="Genomic_DNA"/>
</dbReference>
<sequence>MSKKLAFNNVRLKADPAEAWIAQGAEREGRAPASTVAPPEETRPRRMVRFTIDVDGELHTRIKVAAAQRGERMADMLRAIFEREFPGI</sequence>
<name>A0A917A377_9HYPH</name>
<dbReference type="SUPFAM" id="SSF47598">
    <property type="entry name" value="Ribbon-helix-helix"/>
    <property type="match status" value="1"/>
</dbReference>
<dbReference type="Proteomes" id="UP000644699">
    <property type="component" value="Unassembled WGS sequence"/>
</dbReference>